<dbReference type="SUPFAM" id="SSF53474">
    <property type="entry name" value="alpha/beta-Hydrolases"/>
    <property type="match status" value="1"/>
</dbReference>
<comment type="caution">
    <text evidence="2">The sequence shown here is derived from an EMBL/GenBank/DDBJ whole genome shotgun (WGS) entry which is preliminary data.</text>
</comment>
<dbReference type="AlphaFoldDB" id="A0A101IJC0"/>
<dbReference type="PANTHER" id="PTHR22946:SF12">
    <property type="entry name" value="CONIDIAL PIGMENT BIOSYNTHESIS PROTEIN AYG1 (AFU_ORTHOLOGUE AFUA_2G17550)"/>
    <property type="match status" value="1"/>
</dbReference>
<dbReference type="InterPro" id="IPR001375">
    <property type="entry name" value="Peptidase_S9_cat"/>
</dbReference>
<evidence type="ECO:0000313" key="3">
    <source>
        <dbReference type="Proteomes" id="UP000053961"/>
    </source>
</evidence>
<proteinExistence type="predicted"/>
<dbReference type="InterPro" id="IPR050261">
    <property type="entry name" value="FrsA_esterase"/>
</dbReference>
<evidence type="ECO:0000313" key="2">
    <source>
        <dbReference type="EMBL" id="KUK96073.1"/>
    </source>
</evidence>
<feature type="domain" description="Peptidase S9 prolyl oligopeptidase catalytic" evidence="1">
    <location>
        <begin position="216"/>
        <end position="437"/>
    </location>
</feature>
<name>A0A101IJC0_9EURY</name>
<dbReference type="Pfam" id="PF00326">
    <property type="entry name" value="Peptidase_S9"/>
    <property type="match status" value="1"/>
</dbReference>
<reference evidence="3" key="1">
    <citation type="journal article" date="2015" name="MBio">
        <title>Genome-Resolved Metagenomic Analysis Reveals Roles for Candidate Phyla and Other Microbial Community Members in Biogeochemical Transformations in Oil Reservoirs.</title>
        <authorList>
            <person name="Hu P."/>
            <person name="Tom L."/>
            <person name="Singh A."/>
            <person name="Thomas B.C."/>
            <person name="Baker B.J."/>
            <person name="Piceno Y.M."/>
            <person name="Andersen G.L."/>
            <person name="Banfield J.F."/>
        </authorList>
    </citation>
    <scope>NUCLEOTIDE SEQUENCE [LARGE SCALE GENOMIC DNA]</scope>
</reference>
<dbReference type="PATRIC" id="fig|301375.6.peg.421"/>
<organism evidence="2 3">
    <name type="scientific">Methanothrix harundinacea</name>
    <dbReference type="NCBI Taxonomy" id="301375"/>
    <lineage>
        <taxon>Archaea</taxon>
        <taxon>Methanobacteriati</taxon>
        <taxon>Methanobacteriota</taxon>
        <taxon>Stenosarchaea group</taxon>
        <taxon>Methanomicrobia</taxon>
        <taxon>Methanotrichales</taxon>
        <taxon>Methanotrichaceae</taxon>
        <taxon>Methanothrix</taxon>
    </lineage>
</organism>
<dbReference type="PANTHER" id="PTHR22946">
    <property type="entry name" value="DIENELACTONE HYDROLASE DOMAIN-CONTAINING PROTEIN-RELATED"/>
    <property type="match status" value="1"/>
</dbReference>
<evidence type="ECO:0000259" key="1">
    <source>
        <dbReference type="Pfam" id="PF00326"/>
    </source>
</evidence>
<dbReference type="Proteomes" id="UP000053961">
    <property type="component" value="Unassembled WGS sequence"/>
</dbReference>
<sequence length="443" mass="49840">MELERMKGTATAFLVGILVLGAQLSSASENGDSREKMFCSSAAVYRVFQDDEFHFQLLRQLSVTSYGGADINECLITASRIDPGDFESWYLEWFAAAESVHQIADESLEKGHNVSARDAYQRASGYYRAAEFFLHGNPVDPRILQTWGKSRECFRKAIDLVPHPVEMVEIPYENTTLPGYFLKPDPSDQPRKTLILQTGFDGTAEELYFSQGTAAVERGYNCLIFEGPGQGGVLREQGLHFRPDWENVVTPVVDYVLTRNETDPGGIALMGISMGGYMAPRAAAYEHRIAACVANGGVYELNYTRDFSPEEMYALINYPDEFDAGTREAMKNDTSLRWSIEHGMYSFGVDTPHEFLIKSQEYNLKDCVQQISCPVLVVDSEDDWMMPGRAMQLYDALESPKEYMLFTIEEGAGEHCQMGARRLSNQRIFDWLDETLEGCQKGS</sequence>
<protein>
    <recommendedName>
        <fullName evidence="1">Peptidase S9 prolyl oligopeptidase catalytic domain-containing protein</fullName>
    </recommendedName>
</protein>
<accession>A0A101IJC0</accession>
<dbReference type="Gene3D" id="3.40.50.1820">
    <property type="entry name" value="alpha/beta hydrolase"/>
    <property type="match status" value="1"/>
</dbReference>
<gene>
    <name evidence="2" type="ORF">XE07_1345</name>
</gene>
<dbReference type="Gene3D" id="1.20.1440.110">
    <property type="entry name" value="acylaminoacyl peptidase"/>
    <property type="match status" value="1"/>
</dbReference>
<dbReference type="EMBL" id="LGHB01000020">
    <property type="protein sequence ID" value="KUK96073.1"/>
    <property type="molecule type" value="Genomic_DNA"/>
</dbReference>
<dbReference type="InterPro" id="IPR029058">
    <property type="entry name" value="AB_hydrolase_fold"/>
</dbReference>